<dbReference type="OrthoDB" id="8912417at2"/>
<proteinExistence type="predicted"/>
<dbReference type="Proteomes" id="UP000241346">
    <property type="component" value="Unassembled WGS sequence"/>
</dbReference>
<evidence type="ECO:0000313" key="2">
    <source>
        <dbReference type="Proteomes" id="UP000241346"/>
    </source>
</evidence>
<protein>
    <recommendedName>
        <fullName evidence="3">HEPN domain-containing protein</fullName>
    </recommendedName>
</protein>
<evidence type="ECO:0000313" key="1">
    <source>
        <dbReference type="EMBL" id="PSW08297.1"/>
    </source>
</evidence>
<sequence>MSEMHEYSKVKIALEYLEAAVDEYDLHSRYFTSMNLACVSEELLGKFVRVLTGKPDRHSESVDNLLKIQEKIDFGFNDRKKLQKLLLNGKNTIKHMDNAADSMAKLYYPIEVEAFWAIECAVENIKLLDIPIPDEVQAFLDSYERPV</sequence>
<comment type="caution">
    <text evidence="1">The sequence shown here is derived from an EMBL/GenBank/DDBJ whole genome shotgun (WGS) entry which is preliminary data.</text>
</comment>
<gene>
    <name evidence="1" type="ORF">C9J01_24310</name>
</gene>
<dbReference type="RefSeq" id="WP_107300708.1">
    <property type="nucleotide sequence ID" value="NZ_PYMB01000022.1"/>
</dbReference>
<name>A0A2T3N6E6_9GAMM</name>
<accession>A0A2T3N6E6</accession>
<organism evidence="1 2">
    <name type="scientific">Photobacterium rosenbergii</name>
    <dbReference type="NCBI Taxonomy" id="294936"/>
    <lineage>
        <taxon>Bacteria</taxon>
        <taxon>Pseudomonadati</taxon>
        <taxon>Pseudomonadota</taxon>
        <taxon>Gammaproteobacteria</taxon>
        <taxon>Vibrionales</taxon>
        <taxon>Vibrionaceae</taxon>
        <taxon>Photobacterium</taxon>
    </lineage>
</organism>
<reference evidence="1 2" key="1">
    <citation type="submission" date="2018-03" db="EMBL/GenBank/DDBJ databases">
        <title>Whole genome sequencing of Histamine producing bacteria.</title>
        <authorList>
            <person name="Butler K."/>
        </authorList>
    </citation>
    <scope>NUCLEOTIDE SEQUENCE [LARGE SCALE GENOMIC DNA]</scope>
    <source>
        <strain evidence="1 2">DSM 19138</strain>
    </source>
</reference>
<dbReference type="EMBL" id="PYMB01000022">
    <property type="protein sequence ID" value="PSW08297.1"/>
    <property type="molecule type" value="Genomic_DNA"/>
</dbReference>
<dbReference type="AlphaFoldDB" id="A0A2T3N6E6"/>
<evidence type="ECO:0008006" key="3">
    <source>
        <dbReference type="Google" id="ProtNLM"/>
    </source>
</evidence>